<dbReference type="AlphaFoldDB" id="A0A0G0PK31"/>
<evidence type="ECO:0000313" key="1">
    <source>
        <dbReference type="EMBL" id="KKQ89636.1"/>
    </source>
</evidence>
<protein>
    <recommendedName>
        <fullName evidence="3">TIR domain-containing protein</fullName>
    </recommendedName>
</protein>
<evidence type="ECO:0000313" key="2">
    <source>
        <dbReference type="Proteomes" id="UP000034893"/>
    </source>
</evidence>
<dbReference type="EMBL" id="LBVP01000010">
    <property type="protein sequence ID" value="KKQ89636.1"/>
    <property type="molecule type" value="Genomic_DNA"/>
</dbReference>
<evidence type="ECO:0008006" key="3">
    <source>
        <dbReference type="Google" id="ProtNLM"/>
    </source>
</evidence>
<dbReference type="Proteomes" id="UP000034893">
    <property type="component" value="Unassembled WGS sequence"/>
</dbReference>
<dbReference type="SUPFAM" id="SSF52309">
    <property type="entry name" value="N-(deoxy)ribosyltransferase-like"/>
    <property type="match status" value="1"/>
</dbReference>
<comment type="caution">
    <text evidence="1">The sequence shown here is derived from an EMBL/GenBank/DDBJ whole genome shotgun (WGS) entry which is preliminary data.</text>
</comment>
<reference evidence="1 2" key="1">
    <citation type="journal article" date="2015" name="Nature">
        <title>rRNA introns, odd ribosomes, and small enigmatic genomes across a large radiation of phyla.</title>
        <authorList>
            <person name="Brown C.T."/>
            <person name="Hug L.A."/>
            <person name="Thomas B.C."/>
            <person name="Sharon I."/>
            <person name="Castelle C.J."/>
            <person name="Singh A."/>
            <person name="Wilkins M.J."/>
            <person name="Williams K.H."/>
            <person name="Banfield J.F."/>
        </authorList>
    </citation>
    <scope>NUCLEOTIDE SEQUENCE [LARGE SCALE GENOMIC DNA]</scope>
</reference>
<organism evidence="1 2">
    <name type="scientific">Candidatus Curtissbacteria bacterium GW2011_GWC2_38_9</name>
    <dbReference type="NCBI Taxonomy" id="1618414"/>
    <lineage>
        <taxon>Bacteria</taxon>
        <taxon>Candidatus Curtissiibacteriota</taxon>
    </lineage>
</organism>
<proteinExistence type="predicted"/>
<sequence length="135" mass="15746">MDTKVFISYSFADKNKFRFFDKQLRRFLETTFGIDAYSFVFDFKKKTDNKTLMKLALEKIDESDLLLAELTYKSIGIGIEVGYAKAKGKRIIYMHRIGTELSTTTSGVCDIRIEYKDISDLLVQLKKVLKKQYVR</sequence>
<name>A0A0G0PK31_9BACT</name>
<accession>A0A0G0PK31</accession>
<gene>
    <name evidence="1" type="ORF">UT12_C0010G0007</name>
</gene>
<dbReference type="Gene3D" id="3.40.50.450">
    <property type="match status" value="1"/>
</dbReference>